<dbReference type="Gene3D" id="3.40.50.150">
    <property type="entry name" value="Vaccinia Virus protein VP39"/>
    <property type="match status" value="1"/>
</dbReference>
<dbReference type="InterPro" id="IPR001650">
    <property type="entry name" value="Helicase_C-like"/>
</dbReference>
<dbReference type="EMBL" id="NGJS01000001">
    <property type="protein sequence ID" value="RSU00660.1"/>
    <property type="molecule type" value="Genomic_DNA"/>
</dbReference>
<keyword evidence="1" id="KW-0175">Coiled coil</keyword>
<dbReference type="PROSITE" id="PS51194">
    <property type="entry name" value="HELICASE_CTER"/>
    <property type="match status" value="1"/>
</dbReference>
<dbReference type="Pfam" id="PF07669">
    <property type="entry name" value="Eco57I"/>
    <property type="match status" value="1"/>
</dbReference>
<dbReference type="Pfam" id="PF00271">
    <property type="entry name" value="Helicase_C"/>
    <property type="match status" value="1"/>
</dbReference>
<feature type="compositionally biased region" description="Polar residues" evidence="2">
    <location>
        <begin position="367"/>
        <end position="379"/>
    </location>
</feature>
<sequence>MGLLDRWKNQQHSINKLHNDLASMYKQILEQVTSNEQEILQFLEFSSQLYKYDLESALFAYGQNPNAKFLADFDTWKSIGRSVTQGSKAIKVLHQKENGLFYHVNLFDVAQTTGREFPFPVWLMDEVQYTTVTDRAFQISDDSVDRLWNGIVREYSDNRGIGHLSDSFEYYEEVSEFMLKYKLGQLPRWKDYIDDVQPFVGNPELFVEAVPEIIDANRSLLAQIDQAKRELLSKENDHAKQSSSNQSVSRENEPTKPSVQPANGADRDAGLQGRERPTVSENDRNGREPRTEQTRNDDTGISAGESSSTVSRVVSERRVDDLSEEQGGTIEDERTEDLPGTTAAEIGPTADRTITPDTSDQPAEGTSLRNDTGGSSSGLSKAEPFSYKELVSVVKMGSQFQDGKFRIYDAFNKGLSKTELSQFLKEEYGTGGSTSTGQFKLITDHDSKGIRIRDKWEGEDKRETRLTWNQVRDYTQTLVSAGLYFSEEERLNYQRYQHGQIAKNAGITPKEYLPEVLKSNMLINLKRDIYYFFQEEPSVDKRAEFLKERYGIGGANTPDKPYHYAHADKGITLTNYYESKSFTWKQVAEGIQQLLNENAYMQAGDYEEQQRDYGIDLNLDESGMEDQAESTQEDLRDVPADSLVDVPGWNELPEDYRFQRLNDKAYLVNEKGEFEIEPVEITYSEGKTYYRPIVQATVETIEVVQVAEGEMDLFDYQYTEAQAVTAATNKAESKKDSVVPIDFSFDKNNDSLYGKKPKERLADNLAALRLLKQLEQENRLATADEQGILAKYVGWGGLSEIFNTDNDTYLKEREELKELVTTEEYESARESVLTAYYTDPMIIEQMYETVERLGFKNGRILDPAMGTGNFFSAMPATMKQNSQLYGVELDHLSAALSKQLQQSVHIQEKGFEETQFIDGSFDLVVANVPFADFRIKDQKTLESYYIHDYFIKHSLDLVHEGGIVAVITSSGTLDKKDSYFRKELATRAELLGAVRLPETAFKAIAGTEVTTDILFFRKEAAELKRDYGVRSWESTVEIENHQRFDDGSLYPPITVNKFYSERWSSILGEFKYKNFRGGTYTVVPQENSNLSEQLQNRLQIVKGEYIPPVELSYKVPEVLPLIDEETPNFDQEQLPLYSYIEREGSIYYHGNGDIEKVSLGDTRKKRMLGMIDIRDCLSEVISYQQQYDFDHTIFADKLTELNRVYDKFVKKYGPINSQVNSRLFYEDDRFALLSSIEIPKKDGSVSKGDVFRKATIRQVEPVTKVNSAIEALNHSLSKLGRVDLSYMLSIYPVEESILLEQFDNHIFIDTEKYLQADKQTEKAYVPKDEYLSGDVKHKLSLAKMLAGTDDRFEKNIVALQEVIPKDLTISEIEYDIGTSWIPLDTYHTFMKEVLDTAPFKLSHEIIKVEYNQYSDTYHINGKKSDNSVLINNEYGTSRINAYQILEKSLNMKTVQIFDKEEVWVNGEQITKDVLNVKETMLARSKQEHIHHAFKDWLFQDAQRAEMLLRIYNDTFNRIRPRQYDGSYLSFEGMNEQFELRPHQKNVVARIVENGRALMAHEVGAGKTASMISAGMMMKDQGLIKKPMYIVPNHLTEQFGQELLRFYPSKNVLITGKKDFEKKNRQKFISRIATGDYDAIIIGHSQFEKIPLSKERRAALIKRELSELEEGIRLEKGESGQSWSLKQMVSFEKRLKERLKNLQNEEYKDRLLTFEELGVDFLFVDEAHNYKNLYTYTKMSNVAGVNTSNSLRATDMFMKCQYMLEKFQNRGVVFATGTPISNSMSELYTMQRYLQPDELARMNLHTFDRWASTFGEVVTAPEINPEGSGFRMKSRFAKFHNLPELMSSFHLTADIQTSDMLHLPVPEIATGKPQLVISEPSEFQQKKMAELAERADAVRLGQVDPREDNMLKITNEAKLMAIDPRLLEPAAPVYTDGKLFRCAENVYEIWQSTSEKRSTQIIFSDSGTPNPNKFNVYDEMKKVLVEKGIPENEIAFIHSAKNDRQRDELFEKVRRGDVRIILGSTEKLGTGTNIQDKLIALHHLDVPWRPSDLTQRDGRGVRQGNENSEVQIYRYVARNSFDSYLWQTQENKLKFINQVMTGKSIARSADDIDQSTLDAAEAKALATNNPMLLEKMTVDREVMNLQLLKSSWQSSRLTLTHNLENVYPKQLEDTQINLEKTIKDNEWVAKQLNGEFSMTLLDQVYEDRSEALEAFNSIIEMGSEMEGKIIGSMHGFDLKIAPSRFGQMIVSLERERSYTVAVEKNGKGSLTRMTNVLRTLPEKINNLRNEKEDLVKKLDQAKRQVAKPFEQEEELKQLLEKQTAINLSLEMGENATSIQQPTVEIADEVSSIKPTSLAMEQGR</sequence>
<evidence type="ECO:0000256" key="2">
    <source>
        <dbReference type="SAM" id="MobiDB-lite"/>
    </source>
</evidence>
<keyword evidence="4" id="KW-0067">ATP-binding</keyword>
<dbReference type="InterPro" id="IPR027417">
    <property type="entry name" value="P-loop_NTPase"/>
</dbReference>
<evidence type="ECO:0000256" key="1">
    <source>
        <dbReference type="SAM" id="Coils"/>
    </source>
</evidence>
<name>A0A430A2J0_9ENTE</name>
<dbReference type="SMART" id="SM00487">
    <property type="entry name" value="DEXDc"/>
    <property type="match status" value="1"/>
</dbReference>
<evidence type="ECO:0000313" key="5">
    <source>
        <dbReference type="Proteomes" id="UP000287857"/>
    </source>
</evidence>
<dbReference type="PRINTS" id="PR00507">
    <property type="entry name" value="N12N6MTFRASE"/>
</dbReference>
<dbReference type="SUPFAM" id="SSF52540">
    <property type="entry name" value="P-loop containing nucleoside triphosphate hydrolases"/>
    <property type="match status" value="2"/>
</dbReference>
<feature type="coiled-coil region" evidence="1">
    <location>
        <begin position="2276"/>
        <end position="2303"/>
    </location>
</feature>
<feature type="domain" description="Helicase C-terminal" evidence="3">
    <location>
        <begin position="1944"/>
        <end position="2119"/>
    </location>
</feature>
<dbReference type="GO" id="GO:0009007">
    <property type="term" value="F:site-specific DNA-methyltransferase (adenine-specific) activity"/>
    <property type="evidence" value="ECO:0007669"/>
    <property type="project" value="UniProtKB-EC"/>
</dbReference>
<keyword evidence="4" id="KW-0547">Nucleotide-binding</keyword>
<dbReference type="GO" id="GO:0006304">
    <property type="term" value="P:DNA modification"/>
    <property type="evidence" value="ECO:0007669"/>
    <property type="project" value="InterPro"/>
</dbReference>
<feature type="compositionally biased region" description="Basic and acidic residues" evidence="2">
    <location>
        <begin position="265"/>
        <end position="298"/>
    </location>
</feature>
<feature type="region of interest" description="Disordered" evidence="2">
    <location>
        <begin position="234"/>
        <end position="381"/>
    </location>
</feature>
<dbReference type="SUPFAM" id="SSF53335">
    <property type="entry name" value="S-adenosyl-L-methionine-dependent methyltransferases"/>
    <property type="match status" value="1"/>
</dbReference>
<evidence type="ECO:0000259" key="3">
    <source>
        <dbReference type="PROSITE" id="PS51194"/>
    </source>
</evidence>
<dbReference type="GO" id="GO:0004386">
    <property type="term" value="F:helicase activity"/>
    <property type="evidence" value="ECO:0007669"/>
    <property type="project" value="UniProtKB-KW"/>
</dbReference>
<organism evidence="4 5">
    <name type="scientific">Vagococcus vulneris</name>
    <dbReference type="NCBI Taxonomy" id="1977869"/>
    <lineage>
        <taxon>Bacteria</taxon>
        <taxon>Bacillati</taxon>
        <taxon>Bacillota</taxon>
        <taxon>Bacilli</taxon>
        <taxon>Lactobacillales</taxon>
        <taxon>Enterococcaceae</taxon>
        <taxon>Vagococcus</taxon>
    </lineage>
</organism>
<keyword evidence="4" id="KW-0347">Helicase</keyword>
<dbReference type="InterPro" id="IPR029063">
    <property type="entry name" value="SAM-dependent_MTases_sf"/>
</dbReference>
<dbReference type="InterPro" id="IPR052933">
    <property type="entry name" value="DNA_Protect_Modify"/>
</dbReference>
<gene>
    <name evidence="4" type="ORF">CBF37_01210</name>
</gene>
<accession>A0A430A2J0</accession>
<dbReference type="Pfam" id="PF00176">
    <property type="entry name" value="SNF2-rel_dom"/>
    <property type="match status" value="1"/>
</dbReference>
<dbReference type="SMART" id="SM00490">
    <property type="entry name" value="HELICc"/>
    <property type="match status" value="1"/>
</dbReference>
<dbReference type="PANTHER" id="PTHR41313">
    <property type="entry name" value="ADENINE-SPECIFIC METHYLTRANSFERASE"/>
    <property type="match status" value="1"/>
</dbReference>
<dbReference type="Gene3D" id="3.40.50.300">
    <property type="entry name" value="P-loop containing nucleotide triphosphate hydrolases"/>
    <property type="match status" value="2"/>
</dbReference>
<dbReference type="InterPro" id="IPR011639">
    <property type="entry name" value="MethylTrfase_TaqI-like_dom"/>
</dbReference>
<protein>
    <submittedName>
        <fullName evidence="4">Helicase SNF2</fullName>
    </submittedName>
</protein>
<reference evidence="4 5" key="1">
    <citation type="submission" date="2017-05" db="EMBL/GenBank/DDBJ databases">
        <title>Vagococcus spp. assemblies.</title>
        <authorList>
            <person name="Gulvik C.A."/>
        </authorList>
    </citation>
    <scope>NUCLEOTIDE SEQUENCE [LARGE SCALE GENOMIC DNA]</scope>
    <source>
        <strain evidence="4 5">SS1995</strain>
    </source>
</reference>
<comment type="caution">
    <text evidence="4">The sequence shown here is derived from an EMBL/GenBank/DDBJ whole genome shotgun (WGS) entry which is preliminary data.</text>
</comment>
<feature type="compositionally biased region" description="Polar residues" evidence="2">
    <location>
        <begin position="241"/>
        <end position="261"/>
    </location>
</feature>
<dbReference type="PANTHER" id="PTHR41313:SF1">
    <property type="entry name" value="DNA METHYLASE ADENINE-SPECIFIC DOMAIN-CONTAINING PROTEIN"/>
    <property type="match status" value="1"/>
</dbReference>
<keyword evidence="5" id="KW-1185">Reference proteome</keyword>
<dbReference type="InterPro" id="IPR000330">
    <property type="entry name" value="SNF2_N"/>
</dbReference>
<evidence type="ECO:0000313" key="4">
    <source>
        <dbReference type="EMBL" id="RSU00660.1"/>
    </source>
</evidence>
<keyword evidence="4" id="KW-0378">Hydrolase</keyword>
<dbReference type="OrthoDB" id="9815272at2"/>
<proteinExistence type="predicted"/>
<dbReference type="GO" id="GO:0005524">
    <property type="term" value="F:ATP binding"/>
    <property type="evidence" value="ECO:0007669"/>
    <property type="project" value="InterPro"/>
</dbReference>
<dbReference type="Proteomes" id="UP000287857">
    <property type="component" value="Unassembled WGS sequence"/>
</dbReference>
<dbReference type="InterPro" id="IPR014001">
    <property type="entry name" value="Helicase_ATP-bd"/>
</dbReference>